<dbReference type="InterPro" id="IPR025944">
    <property type="entry name" value="Sigma_54_int_dom_CS"/>
</dbReference>
<dbReference type="GO" id="GO:0006355">
    <property type="term" value="P:regulation of DNA-templated transcription"/>
    <property type="evidence" value="ECO:0007669"/>
    <property type="project" value="InterPro"/>
</dbReference>
<gene>
    <name evidence="6" type="ORF">SAMN05444390_1011207</name>
</gene>
<dbReference type="InterPro" id="IPR002197">
    <property type="entry name" value="HTH_Fis"/>
</dbReference>
<dbReference type="InterPro" id="IPR025662">
    <property type="entry name" value="Sigma_54_int_dom_ATP-bd_1"/>
</dbReference>
<dbReference type="InterPro" id="IPR027417">
    <property type="entry name" value="P-loop_NTPase"/>
</dbReference>
<proteinExistence type="predicted"/>
<dbReference type="FunFam" id="3.40.50.300:FF:000006">
    <property type="entry name" value="DNA-binding transcriptional regulator NtrC"/>
    <property type="match status" value="1"/>
</dbReference>
<reference evidence="6 7" key="1">
    <citation type="submission" date="2016-10" db="EMBL/GenBank/DDBJ databases">
        <authorList>
            <person name="de Groot N.N."/>
        </authorList>
    </citation>
    <scope>NUCLEOTIDE SEQUENCE [LARGE SCALE GENOMIC DNA]</scope>
    <source>
        <strain evidence="6 7">DSM 22012</strain>
    </source>
</reference>
<dbReference type="Gene3D" id="1.10.10.60">
    <property type="entry name" value="Homeodomain-like"/>
    <property type="match status" value="1"/>
</dbReference>
<dbReference type="PROSITE" id="PS00688">
    <property type="entry name" value="SIGMA54_INTERACT_3"/>
    <property type="match status" value="1"/>
</dbReference>
<dbReference type="InterPro" id="IPR009057">
    <property type="entry name" value="Homeodomain-like_sf"/>
</dbReference>
<dbReference type="SUPFAM" id="SSF46689">
    <property type="entry name" value="Homeodomain-like"/>
    <property type="match status" value="1"/>
</dbReference>
<organism evidence="6 7">
    <name type="scientific">Marinobacterium lutimaris</name>
    <dbReference type="NCBI Taxonomy" id="568106"/>
    <lineage>
        <taxon>Bacteria</taxon>
        <taxon>Pseudomonadati</taxon>
        <taxon>Pseudomonadota</taxon>
        <taxon>Gammaproteobacteria</taxon>
        <taxon>Oceanospirillales</taxon>
        <taxon>Oceanospirillaceae</taxon>
        <taxon>Marinobacterium</taxon>
    </lineage>
</organism>
<dbReference type="CDD" id="cd00009">
    <property type="entry name" value="AAA"/>
    <property type="match status" value="1"/>
</dbReference>
<name>A0A1H5WYF0_9GAMM</name>
<dbReference type="GO" id="GO:0005524">
    <property type="term" value="F:ATP binding"/>
    <property type="evidence" value="ECO:0007669"/>
    <property type="project" value="UniProtKB-KW"/>
</dbReference>
<evidence type="ECO:0000256" key="4">
    <source>
        <dbReference type="ARBA" id="ARBA00023163"/>
    </source>
</evidence>
<evidence type="ECO:0000313" key="6">
    <source>
        <dbReference type="EMBL" id="SEG04542.1"/>
    </source>
</evidence>
<sequence>METYKTREHPRPQAKRKALFLNLEPGTAIADELARLNGWILHEVNSLEQADKALLQQNYFVGIAHFDWSDPLTHQEFSTFFQQHNQIAWIALIRPEYLRDIALRRALFENFYDYFSLPLGDNIINLETVLGHAYGIYHLQQLESDDPGINDEFQMVGTSQEMLSIFDQVRKVAKTDAAVLITGESGTGKELIARAIHQRSKRGAYPFVAVNCGSLPETLIHSELFGYEKGAFTGAAQRRLGRIEAADQGSLFLDEIGDLDLNLQAHLLRFLQEGTIERLGNNTPMQVDVRVIAATNIDLVKAVEQGRFREDLFYRLSVLNIDLPPLRNRGEDKELLARFFFKKFSSDHNGQLRGFTDEAINAIIHHSWPGNVRELINRVRRGMIMSDNKLITPQDLNLSPGLAEKSEPIRTLSEARSEAEKRAISATLHRFDHNISRAAKALGVSRVTLYRMMEKHHLHDKSSDNQPANQI</sequence>
<evidence type="ECO:0000256" key="1">
    <source>
        <dbReference type="ARBA" id="ARBA00022741"/>
    </source>
</evidence>
<dbReference type="InterPro" id="IPR003593">
    <property type="entry name" value="AAA+_ATPase"/>
</dbReference>
<dbReference type="PANTHER" id="PTHR32071:SF120">
    <property type="entry name" value="TRANSCRIPTIONAL REGULATOR-RELATED"/>
    <property type="match status" value="1"/>
</dbReference>
<dbReference type="InterPro" id="IPR002078">
    <property type="entry name" value="Sigma_54_int"/>
</dbReference>
<keyword evidence="6" id="KW-0238">DNA-binding</keyword>
<feature type="domain" description="Sigma-54 factor interaction" evidence="5">
    <location>
        <begin position="155"/>
        <end position="384"/>
    </location>
</feature>
<keyword evidence="3" id="KW-0805">Transcription regulation</keyword>
<dbReference type="Gene3D" id="1.10.8.60">
    <property type="match status" value="1"/>
</dbReference>
<keyword evidence="7" id="KW-1185">Reference proteome</keyword>
<keyword evidence="2" id="KW-0067">ATP-binding</keyword>
<dbReference type="Pfam" id="PF25601">
    <property type="entry name" value="AAA_lid_14"/>
    <property type="match status" value="1"/>
</dbReference>
<keyword evidence="1" id="KW-0547">Nucleotide-binding</keyword>
<dbReference type="PROSITE" id="PS50045">
    <property type="entry name" value="SIGMA54_INTERACT_4"/>
    <property type="match status" value="1"/>
</dbReference>
<dbReference type="OrthoDB" id="9804019at2"/>
<dbReference type="Proteomes" id="UP000236745">
    <property type="component" value="Unassembled WGS sequence"/>
</dbReference>
<dbReference type="AlphaFoldDB" id="A0A1H5WYF0"/>
<dbReference type="PROSITE" id="PS00675">
    <property type="entry name" value="SIGMA54_INTERACT_1"/>
    <property type="match status" value="1"/>
</dbReference>
<evidence type="ECO:0000256" key="3">
    <source>
        <dbReference type="ARBA" id="ARBA00023015"/>
    </source>
</evidence>
<dbReference type="Pfam" id="PF20161">
    <property type="entry name" value="VpsR"/>
    <property type="match status" value="1"/>
</dbReference>
<dbReference type="Gene3D" id="3.40.50.300">
    <property type="entry name" value="P-loop containing nucleotide triphosphate hydrolases"/>
    <property type="match status" value="1"/>
</dbReference>
<dbReference type="SUPFAM" id="SSF52540">
    <property type="entry name" value="P-loop containing nucleoside triphosphate hydrolases"/>
    <property type="match status" value="1"/>
</dbReference>
<evidence type="ECO:0000259" key="5">
    <source>
        <dbReference type="PROSITE" id="PS50045"/>
    </source>
</evidence>
<dbReference type="Pfam" id="PF00158">
    <property type="entry name" value="Sigma54_activat"/>
    <property type="match status" value="1"/>
</dbReference>
<protein>
    <submittedName>
        <fullName evidence="6">DNA-binding transcriptional response regulator, NtrC family, contains REC, AAA-type ATPase, and a Fis-type DNA-binding domains</fullName>
    </submittedName>
</protein>
<dbReference type="SMART" id="SM00382">
    <property type="entry name" value="AAA"/>
    <property type="match status" value="1"/>
</dbReference>
<evidence type="ECO:0000313" key="7">
    <source>
        <dbReference type="Proteomes" id="UP000236745"/>
    </source>
</evidence>
<dbReference type="GO" id="GO:0043565">
    <property type="term" value="F:sequence-specific DNA binding"/>
    <property type="evidence" value="ECO:0007669"/>
    <property type="project" value="InterPro"/>
</dbReference>
<dbReference type="InterPro" id="IPR045343">
    <property type="entry name" value="VpsR"/>
</dbReference>
<evidence type="ECO:0000256" key="2">
    <source>
        <dbReference type="ARBA" id="ARBA00022840"/>
    </source>
</evidence>
<accession>A0A1H5WYF0</accession>
<dbReference type="Pfam" id="PF02954">
    <property type="entry name" value="HTH_8"/>
    <property type="match status" value="1"/>
</dbReference>
<dbReference type="EMBL" id="FNVQ01000001">
    <property type="protein sequence ID" value="SEG04542.1"/>
    <property type="molecule type" value="Genomic_DNA"/>
</dbReference>
<dbReference type="InterPro" id="IPR058031">
    <property type="entry name" value="AAA_lid_NorR"/>
</dbReference>
<dbReference type="PRINTS" id="PR01590">
    <property type="entry name" value="HTHFIS"/>
</dbReference>
<keyword evidence="4" id="KW-0804">Transcription</keyword>
<dbReference type="PANTHER" id="PTHR32071">
    <property type="entry name" value="TRANSCRIPTIONAL REGULATORY PROTEIN"/>
    <property type="match status" value="1"/>
</dbReference>